<evidence type="ECO:0000256" key="2">
    <source>
        <dbReference type="ARBA" id="ARBA00022692"/>
    </source>
</evidence>
<evidence type="ECO:0000256" key="5">
    <source>
        <dbReference type="ARBA" id="ARBA00023136"/>
    </source>
</evidence>
<dbReference type="GO" id="GO:0007168">
    <property type="term" value="P:receptor guanylyl cyclase signaling pathway"/>
    <property type="evidence" value="ECO:0007669"/>
    <property type="project" value="TreeGrafter"/>
</dbReference>
<dbReference type="PROSITE" id="PS50125">
    <property type="entry name" value="GUANYLATE_CYCLASE_2"/>
    <property type="match status" value="1"/>
</dbReference>
<dbReference type="PANTHER" id="PTHR11920">
    <property type="entry name" value="GUANYLYL CYCLASE"/>
    <property type="match status" value="1"/>
</dbReference>
<name>A0A8J4D617_9CHLO</name>
<protein>
    <recommendedName>
        <fullName evidence="9">Guanylate cyclase domain-containing protein</fullName>
    </recommendedName>
</protein>
<keyword evidence="3" id="KW-0547">Nucleotide-binding</keyword>
<comment type="subcellular location">
    <subcellularLocation>
        <location evidence="1">Membrane</location>
    </subcellularLocation>
</comment>
<sequence length="294" mass="31382">MAATSALPGEDEAQGGWLREPQPSSALQLRAPPQLAPERPQQRQQEVAVGQEQWPGSGHAHGTSLSLARHSMHGMGPPGVSPAIPITGNTFLHLATSHSALTVLFCDIQGFTTMCNSVKPATVMSFLNDLYTRLDAMLDAFGVYKVETIGDCYMVAGGLMKVDEETGAVTVRSDDVDPQHAHRTVQFAKALLHAASAVRLPNTGEPVRLRVGIHSGPAMSGVVGTRMPRFCLFGDTINTASRMESTGVPGAIHVSQATRDLTPNEPWEPTGGVEAKGKGRMMTYLLRTHPSEAL</sequence>
<dbReference type="InterPro" id="IPR018297">
    <property type="entry name" value="A/G_cyclase_CS"/>
</dbReference>
<dbReference type="Pfam" id="PF00211">
    <property type="entry name" value="Guanylate_cyc"/>
    <property type="match status" value="1"/>
</dbReference>
<feature type="domain" description="Guanylate cyclase" evidence="9">
    <location>
        <begin position="102"/>
        <end position="244"/>
    </location>
</feature>
<organism evidence="10 12">
    <name type="scientific">Volvox reticuliferus</name>
    <dbReference type="NCBI Taxonomy" id="1737510"/>
    <lineage>
        <taxon>Eukaryota</taxon>
        <taxon>Viridiplantae</taxon>
        <taxon>Chlorophyta</taxon>
        <taxon>core chlorophytes</taxon>
        <taxon>Chlorophyceae</taxon>
        <taxon>CS clade</taxon>
        <taxon>Chlamydomonadales</taxon>
        <taxon>Volvocaceae</taxon>
        <taxon>Volvox</taxon>
    </lineage>
</organism>
<comment type="similarity">
    <text evidence="7">Belongs to the adenylyl cyclase class-4/guanylyl cyclase family.</text>
</comment>
<dbReference type="OrthoDB" id="532905at2759"/>
<dbReference type="Gene3D" id="3.30.70.1230">
    <property type="entry name" value="Nucleotide cyclase"/>
    <property type="match status" value="1"/>
</dbReference>
<keyword evidence="6 7" id="KW-0456">Lyase</keyword>
<gene>
    <name evidence="10" type="ORF">Vretifemale_20191</name>
    <name evidence="11" type="ORF">Vretimale_19440</name>
</gene>
<dbReference type="GO" id="GO:0035556">
    <property type="term" value="P:intracellular signal transduction"/>
    <property type="evidence" value="ECO:0007669"/>
    <property type="project" value="InterPro"/>
</dbReference>
<dbReference type="GO" id="GO:0004016">
    <property type="term" value="F:adenylate cyclase activity"/>
    <property type="evidence" value="ECO:0007669"/>
    <property type="project" value="TreeGrafter"/>
</dbReference>
<evidence type="ECO:0000313" key="10">
    <source>
        <dbReference type="EMBL" id="GIL92681.1"/>
    </source>
</evidence>
<dbReference type="InterPro" id="IPR029787">
    <property type="entry name" value="Nucleotide_cyclase"/>
</dbReference>
<keyword evidence="12" id="KW-1185">Reference proteome</keyword>
<dbReference type="SMART" id="SM00044">
    <property type="entry name" value="CYCc"/>
    <property type="match status" value="1"/>
</dbReference>
<accession>A0A8J4D617</accession>
<dbReference type="GO" id="GO:0000166">
    <property type="term" value="F:nucleotide binding"/>
    <property type="evidence" value="ECO:0007669"/>
    <property type="project" value="UniProtKB-KW"/>
</dbReference>
<dbReference type="InterPro" id="IPR050401">
    <property type="entry name" value="Cyclic_nucleotide_synthase"/>
</dbReference>
<keyword evidence="4" id="KW-1133">Transmembrane helix</keyword>
<dbReference type="SUPFAM" id="SSF55073">
    <property type="entry name" value="Nucleotide cyclase"/>
    <property type="match status" value="1"/>
</dbReference>
<evidence type="ECO:0000256" key="3">
    <source>
        <dbReference type="ARBA" id="ARBA00022741"/>
    </source>
</evidence>
<reference evidence="10" key="1">
    <citation type="journal article" date="2021" name="Proc. Natl. Acad. Sci. U.S.A.">
        <title>Three genomes in the algal genus Volvox reveal the fate of a haploid sex-determining region after a transition to homothallism.</title>
        <authorList>
            <person name="Yamamoto K."/>
            <person name="Hamaji T."/>
            <person name="Kawai-Toyooka H."/>
            <person name="Matsuzaki R."/>
            <person name="Takahashi F."/>
            <person name="Nishimura Y."/>
            <person name="Kawachi M."/>
            <person name="Noguchi H."/>
            <person name="Minakuchi Y."/>
            <person name="Umen J.G."/>
            <person name="Toyoda A."/>
            <person name="Nozaki H."/>
        </authorList>
    </citation>
    <scope>NUCLEOTIDE SEQUENCE</scope>
    <source>
        <strain evidence="11">NIES-3785</strain>
        <strain evidence="10">NIES-3786</strain>
    </source>
</reference>
<evidence type="ECO:0000256" key="6">
    <source>
        <dbReference type="ARBA" id="ARBA00023239"/>
    </source>
</evidence>
<feature type="region of interest" description="Disordered" evidence="8">
    <location>
        <begin position="1"/>
        <end position="64"/>
    </location>
</feature>
<dbReference type="GO" id="GO:0005886">
    <property type="term" value="C:plasma membrane"/>
    <property type="evidence" value="ECO:0007669"/>
    <property type="project" value="TreeGrafter"/>
</dbReference>
<dbReference type="GO" id="GO:0004383">
    <property type="term" value="F:guanylate cyclase activity"/>
    <property type="evidence" value="ECO:0007669"/>
    <property type="project" value="TreeGrafter"/>
</dbReference>
<dbReference type="EMBL" id="BNCQ01000086">
    <property type="protein sequence ID" value="GIM16856.1"/>
    <property type="molecule type" value="Genomic_DNA"/>
</dbReference>
<evidence type="ECO:0000256" key="1">
    <source>
        <dbReference type="ARBA" id="ARBA00004370"/>
    </source>
</evidence>
<dbReference type="Proteomes" id="UP000722791">
    <property type="component" value="Unassembled WGS sequence"/>
</dbReference>
<dbReference type="CDD" id="cd07302">
    <property type="entry name" value="CHD"/>
    <property type="match status" value="1"/>
</dbReference>
<evidence type="ECO:0000256" key="7">
    <source>
        <dbReference type="RuleBase" id="RU000405"/>
    </source>
</evidence>
<evidence type="ECO:0000256" key="8">
    <source>
        <dbReference type="SAM" id="MobiDB-lite"/>
    </source>
</evidence>
<dbReference type="Proteomes" id="UP000747110">
    <property type="component" value="Unassembled WGS sequence"/>
</dbReference>
<evidence type="ECO:0000256" key="4">
    <source>
        <dbReference type="ARBA" id="ARBA00022989"/>
    </source>
</evidence>
<comment type="caution">
    <text evidence="10">The sequence shown here is derived from an EMBL/GenBank/DDBJ whole genome shotgun (WGS) entry which is preliminary data.</text>
</comment>
<dbReference type="InterPro" id="IPR001054">
    <property type="entry name" value="A/G_cyclase"/>
</dbReference>
<keyword evidence="2" id="KW-0812">Transmembrane</keyword>
<dbReference type="PROSITE" id="PS00452">
    <property type="entry name" value="GUANYLATE_CYCLASE_1"/>
    <property type="match status" value="1"/>
</dbReference>
<dbReference type="EMBL" id="BNCP01000081">
    <property type="protein sequence ID" value="GIL92681.1"/>
    <property type="molecule type" value="Genomic_DNA"/>
</dbReference>
<dbReference type="AlphaFoldDB" id="A0A8J4D617"/>
<evidence type="ECO:0000313" key="12">
    <source>
        <dbReference type="Proteomes" id="UP000747110"/>
    </source>
</evidence>
<evidence type="ECO:0000259" key="9">
    <source>
        <dbReference type="PROSITE" id="PS50125"/>
    </source>
</evidence>
<evidence type="ECO:0000313" key="11">
    <source>
        <dbReference type="EMBL" id="GIM16856.1"/>
    </source>
</evidence>
<proteinExistence type="inferred from homology"/>
<keyword evidence="5" id="KW-0472">Membrane</keyword>
<dbReference type="FunFam" id="3.30.70.1230:FF:000057">
    <property type="entry name" value="Guanylate cyclase"/>
    <property type="match status" value="1"/>
</dbReference>
<dbReference type="GO" id="GO:0001653">
    <property type="term" value="F:peptide receptor activity"/>
    <property type="evidence" value="ECO:0007669"/>
    <property type="project" value="TreeGrafter"/>
</dbReference>
<dbReference type="PANTHER" id="PTHR11920:SF335">
    <property type="entry name" value="GUANYLATE CYCLASE"/>
    <property type="match status" value="1"/>
</dbReference>